<dbReference type="Gene3D" id="1.10.630.10">
    <property type="entry name" value="Cytochrome P450"/>
    <property type="match status" value="1"/>
</dbReference>
<feature type="binding site" description="axial binding residue" evidence="15">
    <location>
        <position position="415"/>
    </location>
    <ligand>
        <name>heme</name>
        <dbReference type="ChEBI" id="CHEBI:30413"/>
    </ligand>
    <ligandPart>
        <name>Fe</name>
        <dbReference type="ChEBI" id="CHEBI:18248"/>
    </ligandPart>
</feature>
<dbReference type="GO" id="GO:0005829">
    <property type="term" value="C:cytosol"/>
    <property type="evidence" value="ECO:0007669"/>
    <property type="project" value="TreeGrafter"/>
</dbReference>
<dbReference type="InterPro" id="IPR017938">
    <property type="entry name" value="Riboflavin_synthase-like_b-brl"/>
</dbReference>
<dbReference type="GO" id="GO:0070330">
    <property type="term" value="F:aromatase activity"/>
    <property type="evidence" value="ECO:0007669"/>
    <property type="project" value="InterPro"/>
</dbReference>
<dbReference type="InterPro" id="IPR003097">
    <property type="entry name" value="CysJ-like_FAD-binding"/>
</dbReference>
<dbReference type="InterPro" id="IPR008254">
    <property type="entry name" value="Flavodoxin/NO_synth"/>
</dbReference>
<dbReference type="InterPro" id="IPR017927">
    <property type="entry name" value="FAD-bd_FR_type"/>
</dbReference>
<evidence type="ECO:0000256" key="5">
    <source>
        <dbReference type="ARBA" id="ARBA00022448"/>
    </source>
</evidence>
<dbReference type="InterPro" id="IPR029039">
    <property type="entry name" value="Flavoprotein-like_sf"/>
</dbReference>
<dbReference type="SUPFAM" id="SSF48264">
    <property type="entry name" value="Cytochrome P450"/>
    <property type="match status" value="1"/>
</dbReference>
<dbReference type="InterPro" id="IPR017972">
    <property type="entry name" value="Cyt_P450_CS"/>
</dbReference>
<reference evidence="17 18" key="1">
    <citation type="submission" date="2016-03" db="EMBL/GenBank/DDBJ databases">
        <title>Whole genome sequencing of Grifola frondosa 9006-11.</title>
        <authorList>
            <person name="Min B."/>
            <person name="Park H."/>
            <person name="Kim J.-G."/>
            <person name="Cho H."/>
            <person name="Oh Y.-L."/>
            <person name="Kong W.-S."/>
            <person name="Choi I.-G."/>
        </authorList>
    </citation>
    <scope>NUCLEOTIDE SEQUENCE [LARGE SCALE GENOMIC DNA]</scope>
    <source>
        <strain evidence="17 18">9006-11</strain>
    </source>
</reference>
<comment type="similarity">
    <text evidence="4">In the N-terminal section; belongs to the cytochrome P450 family.</text>
</comment>
<dbReference type="PANTHER" id="PTHR19384:SF127">
    <property type="entry name" value="BIFUNCTIONAL CYTOCHROME P450_NADPH--P450 REDUCTASE"/>
    <property type="match status" value="1"/>
</dbReference>
<dbReference type="Gene3D" id="1.20.990.10">
    <property type="entry name" value="NADPH-cytochrome p450 Reductase, Chain A, domain 3"/>
    <property type="match status" value="1"/>
</dbReference>
<accession>A0A1C7LKI3</accession>
<evidence type="ECO:0000313" key="17">
    <source>
        <dbReference type="EMBL" id="OBZ65058.1"/>
    </source>
</evidence>
<keyword evidence="6 15" id="KW-0349">Heme</keyword>
<evidence type="ECO:0000256" key="4">
    <source>
        <dbReference type="ARBA" id="ARBA00010018"/>
    </source>
</evidence>
<keyword evidence="7" id="KW-0285">Flavoprotein</keyword>
<comment type="cofactor">
    <cofactor evidence="3">
        <name>FAD</name>
        <dbReference type="ChEBI" id="CHEBI:57692"/>
    </cofactor>
</comment>
<dbReference type="Pfam" id="PF00258">
    <property type="entry name" value="Flavodoxin_1"/>
    <property type="match status" value="1"/>
</dbReference>
<dbReference type="GO" id="GO:0003958">
    <property type="term" value="F:NADPH-hemoprotein reductase activity"/>
    <property type="evidence" value="ECO:0007669"/>
    <property type="project" value="InterPro"/>
</dbReference>
<dbReference type="Pfam" id="PF00667">
    <property type="entry name" value="FAD_binding_1"/>
    <property type="match status" value="1"/>
</dbReference>
<dbReference type="SUPFAM" id="SSF52343">
    <property type="entry name" value="Ferredoxin reductase-like, C-terminal NADP-linked domain"/>
    <property type="match status" value="1"/>
</dbReference>
<keyword evidence="12" id="KW-0560">Oxidoreductase</keyword>
<dbReference type="InterPro" id="IPR001433">
    <property type="entry name" value="OxRdtase_FAD/NAD-bd"/>
</dbReference>
<keyword evidence="8" id="KW-0288">FMN</keyword>
<dbReference type="PRINTS" id="PR00385">
    <property type="entry name" value="P450"/>
</dbReference>
<evidence type="ECO:0000256" key="13">
    <source>
        <dbReference type="ARBA" id="ARBA00023004"/>
    </source>
</evidence>
<keyword evidence="9 15" id="KW-0479">Metal-binding</keyword>
<evidence type="ECO:0000256" key="11">
    <source>
        <dbReference type="ARBA" id="ARBA00022857"/>
    </source>
</evidence>
<dbReference type="GO" id="GO:0050660">
    <property type="term" value="F:flavin adenine dinucleotide binding"/>
    <property type="evidence" value="ECO:0007669"/>
    <property type="project" value="TreeGrafter"/>
</dbReference>
<name>A0A1C7LKI3_GRIFR</name>
<comment type="cofactor">
    <cofactor evidence="1">
        <name>FMN</name>
        <dbReference type="ChEBI" id="CHEBI:58210"/>
    </cofactor>
</comment>
<dbReference type="Pfam" id="PF00175">
    <property type="entry name" value="NAD_binding_1"/>
    <property type="match status" value="1"/>
</dbReference>
<dbReference type="PROSITE" id="PS00086">
    <property type="entry name" value="CYTOCHROME_P450"/>
    <property type="match status" value="1"/>
</dbReference>
<dbReference type="SUPFAM" id="SSF52218">
    <property type="entry name" value="Flavoproteins"/>
    <property type="match status" value="1"/>
</dbReference>
<dbReference type="OrthoDB" id="1470350at2759"/>
<keyword evidence="10" id="KW-0274">FAD</keyword>
<dbReference type="InterPro" id="IPR023173">
    <property type="entry name" value="NADPH_Cyt_P450_Rdtase_alpha"/>
</dbReference>
<dbReference type="Pfam" id="PF00067">
    <property type="entry name" value="p450"/>
    <property type="match status" value="1"/>
</dbReference>
<keyword evidence="5" id="KW-0813">Transport</keyword>
<evidence type="ECO:0000256" key="2">
    <source>
        <dbReference type="ARBA" id="ARBA00001971"/>
    </source>
</evidence>
<evidence type="ECO:0000256" key="1">
    <source>
        <dbReference type="ARBA" id="ARBA00001917"/>
    </source>
</evidence>
<dbReference type="EMBL" id="LUGG01000059">
    <property type="protein sequence ID" value="OBZ65058.1"/>
    <property type="molecule type" value="Genomic_DNA"/>
</dbReference>
<dbReference type="InterPro" id="IPR039261">
    <property type="entry name" value="FNR_nucleotide-bd"/>
</dbReference>
<evidence type="ECO:0000256" key="15">
    <source>
        <dbReference type="PIRSR" id="PIRSR000209-1"/>
    </source>
</evidence>
<dbReference type="PIRSF" id="PIRSF000209">
    <property type="entry name" value="Bifunctional_P450_P450R"/>
    <property type="match status" value="1"/>
</dbReference>
<evidence type="ECO:0000256" key="7">
    <source>
        <dbReference type="ARBA" id="ARBA00022630"/>
    </source>
</evidence>
<dbReference type="InterPro" id="IPR001128">
    <property type="entry name" value="Cyt_P450"/>
</dbReference>
<keyword evidence="18" id="KW-1185">Reference proteome</keyword>
<dbReference type="PANTHER" id="PTHR19384">
    <property type="entry name" value="NITRIC OXIDE SYNTHASE-RELATED"/>
    <property type="match status" value="1"/>
</dbReference>
<dbReference type="GO" id="GO:0010181">
    <property type="term" value="F:FMN binding"/>
    <property type="evidence" value="ECO:0007669"/>
    <property type="project" value="InterPro"/>
</dbReference>
<dbReference type="SUPFAM" id="SSF63380">
    <property type="entry name" value="Riboflavin synthase domain-like"/>
    <property type="match status" value="1"/>
</dbReference>
<dbReference type="AlphaFoldDB" id="A0A1C7LKI3"/>
<evidence type="ECO:0000256" key="10">
    <source>
        <dbReference type="ARBA" id="ARBA00022827"/>
    </source>
</evidence>
<evidence type="ECO:0000256" key="14">
    <source>
        <dbReference type="ARBA" id="ARBA00023033"/>
    </source>
</evidence>
<proteinExistence type="inferred from homology"/>
<dbReference type="GO" id="GO:0005506">
    <property type="term" value="F:iron ion binding"/>
    <property type="evidence" value="ECO:0007669"/>
    <property type="project" value="InterPro"/>
</dbReference>
<dbReference type="Gene3D" id="3.40.50.80">
    <property type="entry name" value="Nucleotide-binding domain of ferredoxin-NADP reductase (FNR) module"/>
    <property type="match status" value="2"/>
</dbReference>
<dbReference type="InterPro" id="IPR023206">
    <property type="entry name" value="Bifunctional_P450_P450_red"/>
</dbReference>
<comment type="caution">
    <text evidence="17">The sequence shown here is derived from an EMBL/GenBank/DDBJ whole genome shotgun (WGS) entry which is preliminary data.</text>
</comment>
<sequence>MTSSIPTPPSIPFLGHVTTIDQDLPIRSFQLLAQQYGEIFQLNILGEKKYVINSQRLNNEISDEKRFFKTVVAGQKEVRRAVGDGLFTANVPEEQNWYTAHRLLSPVFSTATVHGMFDDMMDIVSQLCLKWERFGPRYVIEPAADFTRLTLDAICLCSMSYLYACIVIWFYGDEPHPFVKALGDFLKESGLRANRPSIVQAMMHSTNAKYEEDQRILNELVTEILEDRKAHPSEKKDILDTMLNGRDKETAVNLPHCWPRDDFRRATYLHTNHYAQANIRTLGMLTFIICYLLKNPEAMRKLRDEIDSTIGNRLMSVKNVNKLPYLLAVMRESLRLGPSVSIRTVKPLEDTVIAGGKYAVQKDVPIMVNVFMVHRDPEVWGDDAEQFRPERMLNGKFEALPPNSWQPFGFGMRACIGRPFAWQEVQIAIITILQKFDLILHDPSYSLELKQTLTIKPRNFYIHVIPRTGKTRLLATPSSTLLRSHDVAMPSVAFGDGAAKQNMYVLYGSNTGSSEAFAQRIASDAPAYGFRATIGTLDSAAEHVPTDGPVLIVTASFEGTSAASRALNTLLTTTQRAGGREIWRVWVREPRLGADIPAHSDPVRCAIRGARWERLVPRGEGDAGGGEFFESFDKWEARVWERLTKEYNTKVEAAPIACVDVQTVSSGTARAEVLRQAGTALGTVVENRVLTAPGAPVKRHIEFELPEGMTSRVGDYLAILPTNPPRDVKRAIARFGLSPEQEVTLSSVGPTSLPVRKPITLFTLLSGYVELSQPATTRDLDILSKACTSPTSSTALAALSASYSELVFKPRLSHVPPYAPRNAHPTVLDRVLATLGRAPCGSHRQRPRGPAISGRAEPFLGVGSTYLAELRPGDKVQLAVRASNAAFHPPADLAVPLVMFCAGAGLAPMRGFLQERAMQKKAGREVRMSLLFFGCRAPKEDYLYAGDDLKEWVELGWWIRVWHDRADIVQAFVGGCKFFVCGSGKVASGVKEALVRIIKEQKKVGDAEAEAVFDEITSGRFATDVFE</sequence>
<dbReference type="Gene3D" id="3.40.50.360">
    <property type="match status" value="1"/>
</dbReference>
<keyword evidence="11" id="KW-0521">NADP</keyword>
<keyword evidence="13 15" id="KW-0408">Iron</keyword>
<evidence type="ECO:0000256" key="3">
    <source>
        <dbReference type="ARBA" id="ARBA00001974"/>
    </source>
</evidence>
<protein>
    <recommendedName>
        <fullName evidence="16">FAD-binding FR-type domain-containing protein</fullName>
    </recommendedName>
</protein>
<evidence type="ECO:0000256" key="6">
    <source>
        <dbReference type="ARBA" id="ARBA00022617"/>
    </source>
</evidence>
<organism evidence="17 18">
    <name type="scientific">Grifola frondosa</name>
    <name type="common">Maitake</name>
    <name type="synonym">Polyporus frondosus</name>
    <dbReference type="NCBI Taxonomy" id="5627"/>
    <lineage>
        <taxon>Eukaryota</taxon>
        <taxon>Fungi</taxon>
        <taxon>Dikarya</taxon>
        <taxon>Basidiomycota</taxon>
        <taxon>Agaricomycotina</taxon>
        <taxon>Agaricomycetes</taxon>
        <taxon>Polyporales</taxon>
        <taxon>Grifolaceae</taxon>
        <taxon>Grifola</taxon>
    </lineage>
</organism>
<dbReference type="FunFam" id="1.10.630.10:FF:000040">
    <property type="entry name" value="Bifunctional cytochrome P450/NADPH--P450 reductase"/>
    <property type="match status" value="1"/>
</dbReference>
<evidence type="ECO:0000259" key="16">
    <source>
        <dbReference type="PROSITE" id="PS51384"/>
    </source>
</evidence>
<dbReference type="GO" id="GO:0020037">
    <property type="term" value="F:heme binding"/>
    <property type="evidence" value="ECO:0007669"/>
    <property type="project" value="InterPro"/>
</dbReference>
<evidence type="ECO:0000256" key="12">
    <source>
        <dbReference type="ARBA" id="ARBA00023002"/>
    </source>
</evidence>
<dbReference type="OMA" id="CEFMAQR"/>
<feature type="domain" description="FAD-binding FR-type" evidence="16">
    <location>
        <begin position="677"/>
        <end position="890"/>
    </location>
</feature>
<evidence type="ECO:0000256" key="9">
    <source>
        <dbReference type="ARBA" id="ARBA00022723"/>
    </source>
</evidence>
<dbReference type="PRINTS" id="PR00463">
    <property type="entry name" value="EP450I"/>
</dbReference>
<comment type="cofactor">
    <cofactor evidence="2 15">
        <name>heme</name>
        <dbReference type="ChEBI" id="CHEBI:30413"/>
    </cofactor>
</comment>
<dbReference type="PROSITE" id="PS51384">
    <property type="entry name" value="FAD_FR"/>
    <property type="match status" value="1"/>
</dbReference>
<dbReference type="InterPro" id="IPR002401">
    <property type="entry name" value="Cyt_P450_E_grp-I"/>
</dbReference>
<dbReference type="STRING" id="5627.A0A1C7LKI3"/>
<keyword evidence="14" id="KW-0503">Monooxygenase</keyword>
<dbReference type="InterPro" id="IPR036396">
    <property type="entry name" value="Cyt_P450_sf"/>
</dbReference>
<evidence type="ECO:0000313" key="18">
    <source>
        <dbReference type="Proteomes" id="UP000092993"/>
    </source>
</evidence>
<evidence type="ECO:0000256" key="8">
    <source>
        <dbReference type="ARBA" id="ARBA00022643"/>
    </source>
</evidence>
<dbReference type="Proteomes" id="UP000092993">
    <property type="component" value="Unassembled WGS sequence"/>
</dbReference>
<gene>
    <name evidence="17" type="ORF">A0H81_14948</name>
</gene>